<dbReference type="Proteomes" id="UP001437256">
    <property type="component" value="Unassembled WGS sequence"/>
</dbReference>
<dbReference type="PANTHER" id="PTHR10039">
    <property type="entry name" value="AMELOGENIN"/>
    <property type="match status" value="1"/>
</dbReference>
<keyword evidence="1" id="KW-0677">Repeat</keyword>
<protein>
    <recommendedName>
        <fullName evidence="2">Nephrocystin 3-like N-terminal domain-containing protein</fullName>
    </recommendedName>
</protein>
<evidence type="ECO:0000256" key="1">
    <source>
        <dbReference type="ARBA" id="ARBA00022737"/>
    </source>
</evidence>
<sequence>MQSVPAWGPHYSSGAYQNINNGRDQNINDRGHQYINSGGQVGQVNGGAVNQAGRDIYHLNATIASPGCERLLNAIAGVGASHKAEHQFDRGQCLPGTRIEALRAYDEAEGRLASSFFFFRSDPKRNDPSALIPFIAHGLTSVTPLMRNHIEQRISEDPTILDATLEDQFHELVLQPALLWSKQRSMWGFFTDLPGSPVVPNIVVIDGLDECGDEHTQLRILSIIRSAYQQAPDFPLRFLICSRPESWIQEAFADDPLFQLSKRIVLEDSLVAREDTRKYYLHHFHEITACRKYRHIPFPSPWPSERDLEILVERTCSQFIFAVTVIKFIMDAFRHPIEQLRVILEKIRPRRPRASPYQQLDTLYEVILSANPDQEEVRDILAALLVLEGHLKTSSAHIEMVLGLSTGQLPLTLRAMHSVLVIPSELEKKIRFHHTSFTEYLRDQARSGQFHIDTDTQKHAIARQWLQNLTTSRVQTYAYEAIYPLLDLSSILNLSFYMHSQI</sequence>
<dbReference type="Pfam" id="PF24883">
    <property type="entry name" value="NPHP3_N"/>
    <property type="match status" value="1"/>
</dbReference>
<evidence type="ECO:0000259" key="2">
    <source>
        <dbReference type="Pfam" id="PF24883"/>
    </source>
</evidence>
<proteinExistence type="predicted"/>
<organism evidence="3 4">
    <name type="scientific">Marasmius tenuissimus</name>
    <dbReference type="NCBI Taxonomy" id="585030"/>
    <lineage>
        <taxon>Eukaryota</taxon>
        <taxon>Fungi</taxon>
        <taxon>Dikarya</taxon>
        <taxon>Basidiomycota</taxon>
        <taxon>Agaricomycotina</taxon>
        <taxon>Agaricomycetes</taxon>
        <taxon>Agaricomycetidae</taxon>
        <taxon>Agaricales</taxon>
        <taxon>Marasmiineae</taxon>
        <taxon>Marasmiaceae</taxon>
        <taxon>Marasmius</taxon>
    </lineage>
</organism>
<gene>
    <name evidence="3" type="ORF">AAF712_003625</name>
</gene>
<feature type="domain" description="Nephrocystin 3-like N-terminal" evidence="2">
    <location>
        <begin position="101"/>
        <end position="243"/>
    </location>
</feature>
<evidence type="ECO:0000313" key="4">
    <source>
        <dbReference type="Proteomes" id="UP001437256"/>
    </source>
</evidence>
<dbReference type="InterPro" id="IPR056884">
    <property type="entry name" value="NPHP3-like_N"/>
</dbReference>
<dbReference type="PANTHER" id="PTHR10039:SF17">
    <property type="entry name" value="FUNGAL STAND N-TERMINAL GOODBYE DOMAIN-CONTAINING PROTEIN-RELATED"/>
    <property type="match status" value="1"/>
</dbReference>
<accession>A0ABR3A5K0</accession>
<comment type="caution">
    <text evidence="3">The sequence shown here is derived from an EMBL/GenBank/DDBJ whole genome shotgun (WGS) entry which is preliminary data.</text>
</comment>
<evidence type="ECO:0000313" key="3">
    <source>
        <dbReference type="EMBL" id="KAL0069261.1"/>
    </source>
</evidence>
<reference evidence="3 4" key="1">
    <citation type="submission" date="2024-05" db="EMBL/GenBank/DDBJ databases">
        <title>A draft genome resource for the thread blight pathogen Marasmius tenuissimus strain MS-2.</title>
        <authorList>
            <person name="Yulfo-Soto G.E."/>
            <person name="Baruah I.K."/>
            <person name="Amoako-Attah I."/>
            <person name="Bukari Y."/>
            <person name="Meinhardt L.W."/>
            <person name="Bailey B.A."/>
            <person name="Cohen S.P."/>
        </authorList>
    </citation>
    <scope>NUCLEOTIDE SEQUENCE [LARGE SCALE GENOMIC DNA]</scope>
    <source>
        <strain evidence="3 4">MS-2</strain>
    </source>
</reference>
<name>A0ABR3A5K0_9AGAR</name>
<dbReference type="EMBL" id="JBBXMP010000013">
    <property type="protein sequence ID" value="KAL0069261.1"/>
    <property type="molecule type" value="Genomic_DNA"/>
</dbReference>
<keyword evidence="4" id="KW-1185">Reference proteome</keyword>